<dbReference type="Proteomes" id="UP000017559">
    <property type="component" value="Unassembled WGS sequence"/>
</dbReference>
<accession>V2W1W5</accession>
<evidence type="ECO:0000313" key="1">
    <source>
        <dbReference type="EMBL" id="ESK80793.1"/>
    </source>
</evidence>
<dbReference type="AlphaFoldDB" id="V2W1W5"/>
<dbReference type="KEGG" id="mrr:Moror_8497"/>
<dbReference type="HOGENOM" id="CLU_2264426_0_0_1"/>
<name>V2W1W5_MONRO</name>
<organism evidence="1 2">
    <name type="scientific">Moniliophthora roreri (strain MCA 2997)</name>
    <name type="common">Cocoa frosty pod rot fungus</name>
    <name type="synonym">Crinipellis roreri</name>
    <dbReference type="NCBI Taxonomy" id="1381753"/>
    <lineage>
        <taxon>Eukaryota</taxon>
        <taxon>Fungi</taxon>
        <taxon>Dikarya</taxon>
        <taxon>Basidiomycota</taxon>
        <taxon>Agaricomycotina</taxon>
        <taxon>Agaricomycetes</taxon>
        <taxon>Agaricomycetidae</taxon>
        <taxon>Agaricales</taxon>
        <taxon>Marasmiineae</taxon>
        <taxon>Marasmiaceae</taxon>
        <taxon>Moniliophthora</taxon>
    </lineage>
</organism>
<dbReference type="EMBL" id="AWSO01002985">
    <property type="protein sequence ID" value="ESK80793.1"/>
    <property type="molecule type" value="Genomic_DNA"/>
</dbReference>
<gene>
    <name evidence="1" type="ORF">Moror_8497</name>
</gene>
<comment type="caution">
    <text evidence="1">The sequence shown here is derived from an EMBL/GenBank/DDBJ whole genome shotgun (WGS) entry which is preliminary data.</text>
</comment>
<proteinExistence type="predicted"/>
<protein>
    <submittedName>
        <fullName evidence="1">Uncharacterized protein</fullName>
    </submittedName>
</protein>
<keyword evidence="2" id="KW-1185">Reference proteome</keyword>
<sequence>MMVRRKEAAINIGIASSSPTLCLILDLEPSSSITVPSPFHQHNSAIYLHLEGERTKEKRRGHGSSIYRLSELPVQNSHQVFSSQFDLSPAPRNPYLGVLRNQM</sequence>
<reference evidence="1 2" key="1">
    <citation type="journal article" date="2014" name="BMC Genomics">
        <title>Genome and secretome analysis of the hemibiotrophic fungal pathogen, Moniliophthora roreri, which causes frosty pod rot disease of cacao: mechanisms of the biotrophic and necrotrophic phases.</title>
        <authorList>
            <person name="Meinhardt L.W."/>
            <person name="Costa G.G.L."/>
            <person name="Thomazella D.P.T."/>
            <person name="Teixeira P.J.P.L."/>
            <person name="Carazzolle M.F."/>
            <person name="Schuster S.C."/>
            <person name="Carlson J.E."/>
            <person name="Guiltinan M.J."/>
            <person name="Mieczkowski P."/>
            <person name="Farmer A."/>
            <person name="Ramaraj T."/>
            <person name="Crozier J."/>
            <person name="Davis R.E."/>
            <person name="Shao J."/>
            <person name="Melnick R.L."/>
            <person name="Pereira G.A.G."/>
            <person name="Bailey B.A."/>
        </authorList>
    </citation>
    <scope>NUCLEOTIDE SEQUENCE [LARGE SCALE GENOMIC DNA]</scope>
    <source>
        <strain evidence="1 2">MCA 2997</strain>
    </source>
</reference>
<evidence type="ECO:0000313" key="2">
    <source>
        <dbReference type="Proteomes" id="UP000017559"/>
    </source>
</evidence>